<evidence type="ECO:0000256" key="5">
    <source>
        <dbReference type="SAM" id="MobiDB-lite"/>
    </source>
</evidence>
<dbReference type="InterPro" id="IPR001356">
    <property type="entry name" value="HD"/>
</dbReference>
<accession>A0AAW0E218</accession>
<feature type="domain" description="Mating-type protein C-terminal" evidence="7">
    <location>
        <begin position="211"/>
        <end position="402"/>
    </location>
</feature>
<dbReference type="GO" id="GO:0006355">
    <property type="term" value="P:regulation of DNA-templated transcription"/>
    <property type="evidence" value="ECO:0007669"/>
    <property type="project" value="InterPro"/>
</dbReference>
<feature type="domain" description="KN homeodomain" evidence="6">
    <location>
        <begin position="128"/>
        <end position="167"/>
    </location>
</feature>
<feature type="region of interest" description="Disordered" evidence="5">
    <location>
        <begin position="250"/>
        <end position="375"/>
    </location>
</feature>
<dbReference type="InterPro" id="IPR009057">
    <property type="entry name" value="Homeodomain-like_sf"/>
</dbReference>
<dbReference type="EMBL" id="JAYKXP010000005">
    <property type="protein sequence ID" value="KAK7058395.1"/>
    <property type="molecule type" value="Genomic_DNA"/>
</dbReference>
<dbReference type="Pfam" id="PF12737">
    <property type="entry name" value="Mating_C"/>
    <property type="match status" value="1"/>
</dbReference>
<feature type="compositionally biased region" description="Low complexity" evidence="5">
    <location>
        <begin position="430"/>
        <end position="446"/>
    </location>
</feature>
<dbReference type="AlphaFoldDB" id="A0AAW0E218"/>
<feature type="compositionally biased region" description="Low complexity" evidence="5">
    <location>
        <begin position="315"/>
        <end position="348"/>
    </location>
</feature>
<feature type="compositionally biased region" description="Basic and acidic residues" evidence="5">
    <location>
        <begin position="253"/>
        <end position="263"/>
    </location>
</feature>
<dbReference type="InterPro" id="IPR008422">
    <property type="entry name" value="KN_HD"/>
</dbReference>
<evidence type="ECO:0000256" key="4">
    <source>
        <dbReference type="ARBA" id="ARBA00023242"/>
    </source>
</evidence>
<dbReference type="GO" id="GO:0003677">
    <property type="term" value="F:DNA binding"/>
    <property type="evidence" value="ECO:0007669"/>
    <property type="project" value="UniProtKB-KW"/>
</dbReference>
<feature type="region of interest" description="Disordered" evidence="5">
    <location>
        <begin position="430"/>
        <end position="452"/>
    </location>
</feature>
<feature type="compositionally biased region" description="Low complexity" evidence="5">
    <location>
        <begin position="274"/>
        <end position="284"/>
    </location>
</feature>
<proteinExistence type="inferred from homology"/>
<feature type="compositionally biased region" description="Low complexity" evidence="5">
    <location>
        <begin position="90"/>
        <end position="112"/>
    </location>
</feature>
<comment type="similarity">
    <text evidence="1">Belongs to the TALE/M-ATYP homeobox family.</text>
</comment>
<protein>
    <submittedName>
        <fullName evidence="8">Uncharacterized protein</fullName>
    </submittedName>
</protein>
<keyword evidence="3" id="KW-0371">Homeobox</keyword>
<organism evidence="8 9">
    <name type="scientific">Paramarasmius palmivorus</name>
    <dbReference type="NCBI Taxonomy" id="297713"/>
    <lineage>
        <taxon>Eukaryota</taxon>
        <taxon>Fungi</taxon>
        <taxon>Dikarya</taxon>
        <taxon>Basidiomycota</taxon>
        <taxon>Agaricomycotina</taxon>
        <taxon>Agaricomycetes</taxon>
        <taxon>Agaricomycetidae</taxon>
        <taxon>Agaricales</taxon>
        <taxon>Marasmiineae</taxon>
        <taxon>Marasmiaceae</taxon>
        <taxon>Paramarasmius</taxon>
    </lineage>
</organism>
<reference evidence="8 9" key="1">
    <citation type="submission" date="2024-01" db="EMBL/GenBank/DDBJ databases">
        <title>A draft genome for a cacao thread blight-causing isolate of Paramarasmius palmivorus.</title>
        <authorList>
            <person name="Baruah I.K."/>
            <person name="Bukari Y."/>
            <person name="Amoako-Attah I."/>
            <person name="Meinhardt L.W."/>
            <person name="Bailey B.A."/>
            <person name="Cohen S.P."/>
        </authorList>
    </citation>
    <scope>NUCLEOTIDE SEQUENCE [LARGE SCALE GENOMIC DNA]</scope>
    <source>
        <strain evidence="8 9">GH-12</strain>
    </source>
</reference>
<evidence type="ECO:0000313" key="8">
    <source>
        <dbReference type="EMBL" id="KAK7058395.1"/>
    </source>
</evidence>
<evidence type="ECO:0000256" key="1">
    <source>
        <dbReference type="ARBA" id="ARBA00005800"/>
    </source>
</evidence>
<dbReference type="SUPFAM" id="SSF46689">
    <property type="entry name" value="Homeodomain-like"/>
    <property type="match status" value="1"/>
</dbReference>
<dbReference type="CDD" id="cd00086">
    <property type="entry name" value="homeodomain"/>
    <property type="match status" value="1"/>
</dbReference>
<evidence type="ECO:0000256" key="2">
    <source>
        <dbReference type="ARBA" id="ARBA00023125"/>
    </source>
</evidence>
<dbReference type="Gene3D" id="1.10.10.60">
    <property type="entry name" value="Homeodomain-like"/>
    <property type="match status" value="1"/>
</dbReference>
<sequence>MPTPTNVRTRLISSLDSLIDSFHKDDLYEVLDSWNDLERDIVTRRDTGSLDIDTTQLAFDVVDCMEVLCDAFPTFNLIEDSFKDAMSQITRSTDDISPSSSTSLHESTPEPEQTSISSSPYVRDAYEWLLENLHNPYPSPAQRDAISFKSGASRKSIDNWFIDVRKRIGWNVVKKRYFKERKDMIAAACIFIRGDEPDTTDKKQPDYPADLGIAFAEIRGKALDLYGNGTEASHLVQKLAGQVKTLTPELQEELAKDRREEKLKRRRVAHKRQSSSSSSAEESTPTPPAGKRRRSDDDESDSSSRKRSRDEEASEALPSTPSPGTSTTVDAAPPPSTSTASPTPFTQPEPGSKKRRLVSDSDATPRAAKRSRMTYPMGRAASVPITLPVPKFPVEDWFTQPLPTVDQWPADKLNFTFGTTEYFSDLETLLSDGSESGSSNGSGPSTPAAPESLQLGIAPSETTLSSSTSCYDFSNDFEAGLDVDINQLLNNFSNPTMGVGIGIVDPNASHLLDTFSGAQTSSSLPDLGFDFTNFPLESWATDLNTSTGFEGCSSSLALPGFEAQEQSYLQLSQVVW</sequence>
<evidence type="ECO:0000313" key="9">
    <source>
        <dbReference type="Proteomes" id="UP001383192"/>
    </source>
</evidence>
<keyword evidence="2" id="KW-0238">DNA-binding</keyword>
<feature type="compositionally biased region" description="Basic and acidic residues" evidence="5">
    <location>
        <begin position="302"/>
        <end position="311"/>
    </location>
</feature>
<name>A0AAW0E218_9AGAR</name>
<evidence type="ECO:0000259" key="7">
    <source>
        <dbReference type="Pfam" id="PF12737"/>
    </source>
</evidence>
<evidence type="ECO:0000256" key="3">
    <source>
        <dbReference type="ARBA" id="ARBA00023155"/>
    </source>
</evidence>
<dbReference type="Pfam" id="PF05920">
    <property type="entry name" value="Homeobox_KN"/>
    <property type="match status" value="1"/>
</dbReference>
<dbReference type="InterPro" id="IPR024441">
    <property type="entry name" value="Homeodomain1_C"/>
</dbReference>
<evidence type="ECO:0000259" key="6">
    <source>
        <dbReference type="Pfam" id="PF05920"/>
    </source>
</evidence>
<feature type="region of interest" description="Disordered" evidence="5">
    <location>
        <begin position="90"/>
        <end position="118"/>
    </location>
</feature>
<comment type="caution">
    <text evidence="8">The sequence shown here is derived from an EMBL/GenBank/DDBJ whole genome shotgun (WGS) entry which is preliminary data.</text>
</comment>
<keyword evidence="9" id="KW-1185">Reference proteome</keyword>
<keyword evidence="4" id="KW-0539">Nucleus</keyword>
<feature type="compositionally biased region" description="Basic residues" evidence="5">
    <location>
        <begin position="264"/>
        <end position="273"/>
    </location>
</feature>
<dbReference type="Proteomes" id="UP001383192">
    <property type="component" value="Unassembled WGS sequence"/>
</dbReference>
<gene>
    <name evidence="8" type="ORF">VNI00_002029</name>
</gene>